<dbReference type="SUPFAM" id="SSF69075">
    <property type="entry name" value="Glutamyl tRNA-reductase dimerization domain"/>
    <property type="match status" value="1"/>
</dbReference>
<dbReference type="PROSITE" id="PS00747">
    <property type="entry name" value="GLUTR"/>
    <property type="match status" value="1"/>
</dbReference>
<comment type="subunit">
    <text evidence="9">Homodimer.</text>
</comment>
<keyword evidence="19" id="KW-1185">Reference proteome</keyword>
<feature type="active site" description="Nucleophile" evidence="9 10">
    <location>
        <position position="54"/>
    </location>
</feature>
<dbReference type="GO" id="GO:0019353">
    <property type="term" value="P:protoporphyrinogen IX biosynthetic process from glutamate"/>
    <property type="evidence" value="ECO:0007669"/>
    <property type="project" value="TreeGrafter"/>
</dbReference>
<feature type="binding site" evidence="9 12">
    <location>
        <begin position="191"/>
        <end position="196"/>
    </location>
    <ligand>
        <name>NADP(+)</name>
        <dbReference type="ChEBI" id="CHEBI:58349"/>
    </ligand>
</feature>
<dbReference type="HAMAP" id="MF_00087">
    <property type="entry name" value="Glu_tRNA_reductase"/>
    <property type="match status" value="1"/>
</dbReference>
<comment type="catalytic activity">
    <reaction evidence="7 9 14">
        <text>(S)-4-amino-5-oxopentanoate + tRNA(Glu) + NADP(+) = L-glutamyl-tRNA(Glu) + NADPH + H(+)</text>
        <dbReference type="Rhea" id="RHEA:12344"/>
        <dbReference type="Rhea" id="RHEA-COMP:9663"/>
        <dbReference type="Rhea" id="RHEA-COMP:9680"/>
        <dbReference type="ChEBI" id="CHEBI:15378"/>
        <dbReference type="ChEBI" id="CHEBI:57501"/>
        <dbReference type="ChEBI" id="CHEBI:57783"/>
        <dbReference type="ChEBI" id="CHEBI:58349"/>
        <dbReference type="ChEBI" id="CHEBI:78442"/>
        <dbReference type="ChEBI" id="CHEBI:78520"/>
        <dbReference type="EC" id="1.2.1.70"/>
    </reaction>
</comment>
<keyword evidence="5 9" id="KW-0560">Oxidoreductase</keyword>
<feature type="binding site" evidence="9 11">
    <location>
        <position position="122"/>
    </location>
    <ligand>
        <name>substrate</name>
    </ligand>
</feature>
<evidence type="ECO:0000259" key="15">
    <source>
        <dbReference type="Pfam" id="PF00745"/>
    </source>
</evidence>
<evidence type="ECO:0000256" key="10">
    <source>
        <dbReference type="PIRSR" id="PIRSR000445-1"/>
    </source>
</evidence>
<comment type="caution">
    <text evidence="18">The sequence shown here is derived from an EMBL/GenBank/DDBJ whole genome shotgun (WGS) entry which is preliminary data.</text>
</comment>
<gene>
    <name evidence="9 18" type="primary">hemA</name>
    <name evidence="18" type="ORF">GCM10011450_16000</name>
</gene>
<dbReference type="Proteomes" id="UP000608345">
    <property type="component" value="Unassembled WGS sequence"/>
</dbReference>
<evidence type="ECO:0000256" key="6">
    <source>
        <dbReference type="ARBA" id="ARBA00023244"/>
    </source>
</evidence>
<proteinExistence type="inferred from homology"/>
<feature type="binding site" evidence="9 11">
    <location>
        <begin position="116"/>
        <end position="118"/>
    </location>
    <ligand>
        <name>substrate</name>
    </ligand>
</feature>
<dbReference type="PANTHER" id="PTHR43013:SF1">
    <property type="entry name" value="GLUTAMYL-TRNA REDUCTASE"/>
    <property type="match status" value="1"/>
</dbReference>
<dbReference type="InterPro" id="IPR015895">
    <property type="entry name" value="4pyrrol_synth_GluRdtase_N"/>
</dbReference>
<dbReference type="RefSeq" id="WP_189384970.1">
    <property type="nucleotide sequence ID" value="NZ_BAABFY010000014.1"/>
</dbReference>
<evidence type="ECO:0000256" key="3">
    <source>
        <dbReference type="ARBA" id="ARBA00012970"/>
    </source>
</evidence>
<reference evidence="18" key="1">
    <citation type="journal article" date="2014" name="Int. J. Syst. Evol. Microbiol.">
        <title>Complete genome sequence of Corynebacterium casei LMG S-19264T (=DSM 44701T), isolated from a smear-ripened cheese.</title>
        <authorList>
            <consortium name="US DOE Joint Genome Institute (JGI-PGF)"/>
            <person name="Walter F."/>
            <person name="Albersmeier A."/>
            <person name="Kalinowski J."/>
            <person name="Ruckert C."/>
        </authorList>
    </citation>
    <scope>NUCLEOTIDE SEQUENCE</scope>
    <source>
        <strain evidence="18">KCTC 23732</strain>
    </source>
</reference>
<feature type="domain" description="Glutamyl-tRNA reductase N-terminal" evidence="17">
    <location>
        <begin position="9"/>
        <end position="158"/>
    </location>
</feature>
<evidence type="ECO:0000256" key="8">
    <source>
        <dbReference type="ARBA" id="ARBA00068659"/>
    </source>
</evidence>
<evidence type="ECO:0000256" key="1">
    <source>
        <dbReference type="ARBA" id="ARBA00005059"/>
    </source>
</evidence>
<dbReference type="GO" id="GO:0008883">
    <property type="term" value="F:glutamyl-tRNA reductase activity"/>
    <property type="evidence" value="ECO:0007669"/>
    <property type="project" value="UniProtKB-UniRule"/>
</dbReference>
<dbReference type="InterPro" id="IPR006151">
    <property type="entry name" value="Shikm_DH/Glu-tRNA_Rdtase"/>
</dbReference>
<evidence type="ECO:0000259" key="16">
    <source>
        <dbReference type="Pfam" id="PF01488"/>
    </source>
</evidence>
<dbReference type="EMBL" id="BMYS01000010">
    <property type="protein sequence ID" value="GGW86951.1"/>
    <property type="molecule type" value="Genomic_DNA"/>
</dbReference>
<reference evidence="18" key="2">
    <citation type="submission" date="2020-09" db="EMBL/GenBank/DDBJ databases">
        <authorList>
            <person name="Sun Q."/>
            <person name="Kim S."/>
        </authorList>
    </citation>
    <scope>NUCLEOTIDE SEQUENCE</scope>
    <source>
        <strain evidence="18">KCTC 23732</strain>
    </source>
</reference>
<sequence length="424" mass="46383">MSLDVLTFGLNHHSAPVSVRERVSMSGELIRPALDGLRSAFGGSLKEATILSTCNRTEIYCAASPEIAEHVPRWLADFNTLETGILKPHLYQYNKDQAVRHAFRVASGLDSMVLGETQILGQMKTAVRAASDAGAMGTLLNQLFQKTFSVAKEVRTQTAIGSESVSMAAAAVRLAQRVFGDISATKVLFIGAGEMIELCSAHFAAQKPKSMVVANRTLERAESLACKFDGSTMKLADLPNRLAEFDIVVSCTASSLPILGLGMVQKASKARRHQPMVMVDLAVPRDIESEVGQLNDIYLYTVDDLGRYVQQGNDSRQAAVVQAEAIIDGRVQNFMHWMQSRAVVPVIRDLNEGANQISAAELDRARKMLAKGEDPEAVLEQFARSLTQKFLHAPMVALNRSQGAEREQLIGCLPKLFPYQKNEH</sequence>
<dbReference type="Pfam" id="PF01488">
    <property type="entry name" value="Shikimate_DH"/>
    <property type="match status" value="1"/>
</dbReference>
<keyword evidence="6 9" id="KW-0627">Porphyrin biosynthesis</keyword>
<protein>
    <recommendedName>
        <fullName evidence="8 9">Glutamyl-tRNA reductase</fullName>
        <shortName evidence="9">GluTR</shortName>
        <ecNumber evidence="3 9">1.2.1.70</ecNumber>
    </recommendedName>
</protein>
<evidence type="ECO:0000256" key="14">
    <source>
        <dbReference type="RuleBase" id="RU000584"/>
    </source>
</evidence>
<dbReference type="InterPro" id="IPR018214">
    <property type="entry name" value="GluRdtase_CS"/>
</dbReference>
<dbReference type="EC" id="1.2.1.70" evidence="3 9"/>
<name>A0A918JNV5_9BURK</name>
<dbReference type="InterPro" id="IPR036343">
    <property type="entry name" value="GluRdtase_N_sf"/>
</dbReference>
<dbReference type="GO" id="GO:0050661">
    <property type="term" value="F:NADP binding"/>
    <property type="evidence" value="ECO:0007669"/>
    <property type="project" value="InterPro"/>
</dbReference>
<dbReference type="NCBIfam" id="TIGR01035">
    <property type="entry name" value="hemA"/>
    <property type="match status" value="1"/>
</dbReference>
<evidence type="ECO:0000259" key="17">
    <source>
        <dbReference type="Pfam" id="PF05201"/>
    </source>
</evidence>
<evidence type="ECO:0000256" key="12">
    <source>
        <dbReference type="PIRSR" id="PIRSR000445-3"/>
    </source>
</evidence>
<dbReference type="CDD" id="cd05213">
    <property type="entry name" value="NAD_bind_Glutamyl_tRNA_reduct"/>
    <property type="match status" value="1"/>
</dbReference>
<evidence type="ECO:0000256" key="7">
    <source>
        <dbReference type="ARBA" id="ARBA00047464"/>
    </source>
</evidence>
<dbReference type="PIRSF" id="PIRSF000445">
    <property type="entry name" value="4pyrrol_synth_GluRdtase"/>
    <property type="match status" value="1"/>
</dbReference>
<dbReference type="Pfam" id="PF00745">
    <property type="entry name" value="GlutR_dimer"/>
    <property type="match status" value="1"/>
</dbReference>
<evidence type="ECO:0000256" key="2">
    <source>
        <dbReference type="ARBA" id="ARBA00005916"/>
    </source>
</evidence>
<evidence type="ECO:0000256" key="13">
    <source>
        <dbReference type="PIRSR" id="PIRSR000445-4"/>
    </source>
</evidence>
<comment type="function">
    <text evidence="9">Catalyzes the NADPH-dependent reduction of glutamyl-tRNA(Glu) to glutamate 1-semialdehyde (GSA).</text>
</comment>
<dbReference type="Gene3D" id="3.40.50.720">
    <property type="entry name" value="NAD(P)-binding Rossmann-like Domain"/>
    <property type="match status" value="1"/>
</dbReference>
<dbReference type="InterPro" id="IPR036291">
    <property type="entry name" value="NAD(P)-bd_dom_sf"/>
</dbReference>
<dbReference type="InterPro" id="IPR000343">
    <property type="entry name" value="4pyrrol_synth_GluRdtase"/>
</dbReference>
<dbReference type="FunFam" id="3.40.50.720:FF:000031">
    <property type="entry name" value="Glutamyl-tRNA reductase"/>
    <property type="match status" value="1"/>
</dbReference>
<evidence type="ECO:0000256" key="5">
    <source>
        <dbReference type="ARBA" id="ARBA00023002"/>
    </source>
</evidence>
<feature type="domain" description="Tetrapyrrole biosynthesis glutamyl-tRNA reductase dimerisation" evidence="15">
    <location>
        <begin position="322"/>
        <end position="417"/>
    </location>
</feature>
<comment type="pathway">
    <text evidence="1 9 14">Porphyrin-containing compound metabolism; protoporphyrin-IX biosynthesis; 5-aminolevulinate from L-glutamyl-tRNA(Glu): step 1/2.</text>
</comment>
<dbReference type="PANTHER" id="PTHR43013">
    <property type="entry name" value="GLUTAMYL-TRNA REDUCTASE"/>
    <property type="match status" value="1"/>
</dbReference>
<evidence type="ECO:0000256" key="4">
    <source>
        <dbReference type="ARBA" id="ARBA00022857"/>
    </source>
</evidence>
<evidence type="ECO:0000313" key="19">
    <source>
        <dbReference type="Proteomes" id="UP000608345"/>
    </source>
</evidence>
<dbReference type="Pfam" id="PF05201">
    <property type="entry name" value="GlutR_N"/>
    <property type="match status" value="1"/>
</dbReference>
<dbReference type="SUPFAM" id="SSF51735">
    <property type="entry name" value="NAD(P)-binding Rossmann-fold domains"/>
    <property type="match status" value="1"/>
</dbReference>
<accession>A0A918JNV5</accession>
<dbReference type="InterPro" id="IPR015896">
    <property type="entry name" value="4pyrrol_synth_GluRdtase_dimer"/>
</dbReference>
<feature type="binding site" evidence="9 11">
    <location>
        <position position="111"/>
    </location>
    <ligand>
        <name>substrate</name>
    </ligand>
</feature>
<comment type="similarity">
    <text evidence="2 9 14">Belongs to the glutamyl-tRNA reductase family.</text>
</comment>
<feature type="binding site" evidence="9 11">
    <location>
        <begin position="53"/>
        <end position="56"/>
    </location>
    <ligand>
        <name>substrate</name>
    </ligand>
</feature>
<evidence type="ECO:0000256" key="11">
    <source>
        <dbReference type="PIRSR" id="PIRSR000445-2"/>
    </source>
</evidence>
<comment type="miscellaneous">
    <text evidence="9">During catalysis, the active site Cys acts as a nucleophile attacking the alpha-carbonyl group of tRNA-bound glutamate with the formation of a thioester intermediate between enzyme and glutamate, and the concomitant release of tRNA(Glu). The thioester intermediate is finally reduced by direct hydride transfer from NADPH, to form the product GSA.</text>
</comment>
<dbReference type="InterPro" id="IPR036453">
    <property type="entry name" value="GluRdtase_dimer_dom_sf"/>
</dbReference>
<organism evidence="18 19">
    <name type="scientific">Advenella faeciporci</name>
    <dbReference type="NCBI Taxonomy" id="797535"/>
    <lineage>
        <taxon>Bacteria</taxon>
        <taxon>Pseudomonadati</taxon>
        <taxon>Pseudomonadota</taxon>
        <taxon>Betaproteobacteria</taxon>
        <taxon>Burkholderiales</taxon>
        <taxon>Alcaligenaceae</taxon>
    </lineage>
</organism>
<comment type="domain">
    <text evidence="9">Possesses an unusual extended V-shaped dimeric structure with each monomer consisting of three distinct domains arranged along a curved 'spinal' alpha-helix. The N-terminal catalytic domain specifically recognizes the glutamate moiety of the substrate. The second domain is the NADPH-binding domain, and the third C-terminal domain is responsible for dimerization.</text>
</comment>
<feature type="site" description="Important for activity" evidence="9 13">
    <location>
        <position position="101"/>
    </location>
</feature>
<evidence type="ECO:0000256" key="9">
    <source>
        <dbReference type="HAMAP-Rule" id="MF_00087"/>
    </source>
</evidence>
<feature type="domain" description="Quinate/shikimate 5-dehydrogenase/glutamyl-tRNA reductase" evidence="16">
    <location>
        <begin position="174"/>
        <end position="306"/>
    </location>
</feature>
<keyword evidence="4 9" id="KW-0521">NADP</keyword>
<dbReference type="SUPFAM" id="SSF69742">
    <property type="entry name" value="Glutamyl tRNA-reductase catalytic, N-terminal domain"/>
    <property type="match status" value="1"/>
</dbReference>
<dbReference type="Gene3D" id="3.30.460.30">
    <property type="entry name" value="Glutamyl-tRNA reductase, N-terminal domain"/>
    <property type="match status" value="1"/>
</dbReference>
<evidence type="ECO:0000313" key="18">
    <source>
        <dbReference type="EMBL" id="GGW86951.1"/>
    </source>
</evidence>
<dbReference type="FunFam" id="3.30.460.30:FF:000001">
    <property type="entry name" value="Glutamyl-tRNA reductase"/>
    <property type="match status" value="1"/>
</dbReference>
<dbReference type="AlphaFoldDB" id="A0A918JNV5"/>